<evidence type="ECO:0000313" key="2">
    <source>
        <dbReference type="EMBL" id="KAK7867406.1"/>
    </source>
</evidence>
<protein>
    <submittedName>
        <fullName evidence="2">Uncharacterized protein</fullName>
    </submittedName>
</protein>
<comment type="caution">
    <text evidence="2">The sequence shown here is derived from an EMBL/GenBank/DDBJ whole genome shotgun (WGS) entry which is preliminary data.</text>
</comment>
<feature type="region of interest" description="Disordered" evidence="1">
    <location>
        <begin position="238"/>
        <end position="267"/>
    </location>
</feature>
<dbReference type="EMBL" id="JAZDUA010000120">
    <property type="protein sequence ID" value="KAK7867406.1"/>
    <property type="molecule type" value="Genomic_DNA"/>
</dbReference>
<reference evidence="2 3" key="1">
    <citation type="submission" date="2024-03" db="EMBL/GenBank/DDBJ databases">
        <title>The genome assembly and annotation of the cricket Gryllus longicercus Weissman &amp; Gray.</title>
        <authorList>
            <person name="Szrajer S."/>
            <person name="Gray D."/>
            <person name="Ylla G."/>
        </authorList>
    </citation>
    <scope>NUCLEOTIDE SEQUENCE [LARGE SCALE GENOMIC DNA]</scope>
    <source>
        <strain evidence="2">DAG 2021-001</strain>
        <tissue evidence="2">Whole body minus gut</tissue>
    </source>
</reference>
<sequence>MAVDSRYSQVMNVKRKLYSWVMSFLGESKDSASECASGKQLVPDAKDIVGILKSTGFRLVDVAMGQNSAGAASNALCCRVIVTCAKSGLSAVLESEAECRCPEEAMGDGASTWCVMSPSASQESLDKSWNVTASSLMPNVASHVAEVVGAATRFLVQLLEDKGLPTPARGAAAFGRAARARGATQDLSRALSGRTPSLPVLPMDTPGSNTRRGYQPWLEDLQWELALREPPLPDISGLSLSGSQSFSRSENQLPQVGVIGPPRRQSSTLEDYALQGKLSEDEDAKVVFDEHMRLTEQTRVLRSPSYAVAAAADAKSTATSPPAAAAAAAAAATATATATTTTTATPAPALASAVPAGAIAAEVSAPAAKVSAPAQFRVPVSAADVGDGNQQTQTSTGNDCNGQQANTALLLPRRAQEALQTAEGFMQNMSSIMEMLRMWTMPVEDPPVGAESKRPRARTDVLVPPPNVVRASPRATSPALLVPRAGPARKSAPAGGLKVNVTRPTKSRTLAARAALRLRTDTPRPSTARVNAHLGPAERAGVIRAAARGQSQRAAAASMARASAPASARASAPAPATPPVGSVSAPSGSPTVSPTTGPPPQPPPRRPSLECADNSSGAPGAASPRAAAGTTITTRVMFTSSGAAGRTISRVPPVRSAPPPPPKPLKRPPK</sequence>
<feature type="compositionally biased region" description="Polar residues" evidence="1">
    <location>
        <begin position="630"/>
        <end position="642"/>
    </location>
</feature>
<evidence type="ECO:0000313" key="3">
    <source>
        <dbReference type="Proteomes" id="UP001378592"/>
    </source>
</evidence>
<dbReference type="Proteomes" id="UP001378592">
    <property type="component" value="Unassembled WGS sequence"/>
</dbReference>
<proteinExistence type="predicted"/>
<dbReference type="AlphaFoldDB" id="A0AAN9Z7R4"/>
<name>A0AAN9Z7R4_9ORTH</name>
<feature type="compositionally biased region" description="Low complexity" evidence="1">
    <location>
        <begin position="238"/>
        <end position="249"/>
    </location>
</feature>
<organism evidence="2 3">
    <name type="scientific">Gryllus longicercus</name>
    <dbReference type="NCBI Taxonomy" id="2509291"/>
    <lineage>
        <taxon>Eukaryota</taxon>
        <taxon>Metazoa</taxon>
        <taxon>Ecdysozoa</taxon>
        <taxon>Arthropoda</taxon>
        <taxon>Hexapoda</taxon>
        <taxon>Insecta</taxon>
        <taxon>Pterygota</taxon>
        <taxon>Neoptera</taxon>
        <taxon>Polyneoptera</taxon>
        <taxon>Orthoptera</taxon>
        <taxon>Ensifera</taxon>
        <taxon>Gryllidea</taxon>
        <taxon>Grylloidea</taxon>
        <taxon>Gryllidae</taxon>
        <taxon>Gryllinae</taxon>
        <taxon>Gryllus</taxon>
    </lineage>
</organism>
<feature type="region of interest" description="Disordered" evidence="1">
    <location>
        <begin position="554"/>
        <end position="670"/>
    </location>
</feature>
<feature type="region of interest" description="Disordered" evidence="1">
    <location>
        <begin position="189"/>
        <end position="213"/>
    </location>
</feature>
<feature type="compositionally biased region" description="Low complexity" evidence="1">
    <location>
        <begin position="615"/>
        <end position="629"/>
    </location>
</feature>
<gene>
    <name evidence="2" type="ORF">R5R35_003835</name>
</gene>
<evidence type="ECO:0000256" key="1">
    <source>
        <dbReference type="SAM" id="MobiDB-lite"/>
    </source>
</evidence>
<feature type="compositionally biased region" description="Low complexity" evidence="1">
    <location>
        <begin position="554"/>
        <end position="595"/>
    </location>
</feature>
<feature type="compositionally biased region" description="Pro residues" evidence="1">
    <location>
        <begin position="596"/>
        <end position="606"/>
    </location>
</feature>
<feature type="region of interest" description="Disordered" evidence="1">
    <location>
        <begin position="516"/>
        <end position="535"/>
    </location>
</feature>
<accession>A0AAN9Z7R4</accession>
<keyword evidence="3" id="KW-1185">Reference proteome</keyword>